<dbReference type="EMBL" id="CADCUE010000093">
    <property type="protein sequence ID" value="CAA9327642.1"/>
    <property type="molecule type" value="Genomic_DNA"/>
</dbReference>
<protein>
    <submittedName>
        <fullName evidence="2">RecA/RadA recombinase</fullName>
    </submittedName>
</protein>
<dbReference type="AlphaFoldDB" id="A0A6J4L9P9"/>
<gene>
    <name evidence="2" type="ORF">AVDCRST_MAG16-1130</name>
</gene>
<feature type="non-terminal residue" evidence="2">
    <location>
        <position position="128"/>
    </location>
</feature>
<feature type="non-terminal residue" evidence="2">
    <location>
        <position position="1"/>
    </location>
</feature>
<feature type="compositionally biased region" description="Gly residues" evidence="1">
    <location>
        <begin position="57"/>
        <end position="68"/>
    </location>
</feature>
<feature type="compositionally biased region" description="Gly residues" evidence="1">
    <location>
        <begin position="23"/>
        <end position="39"/>
    </location>
</feature>
<sequence length="128" mass="13103">DRLPRACRSRPADRRTCARGSTVGVGGPGHRRGAGGGGDRLGRRAPDVRGGRQVRPGRGGACAAGPGRGAQAHQRARRSGDRGPAGPRGARRAAARRAAGPAEGLPGGLVRAGRSGGRSWREAHRSRL</sequence>
<feature type="compositionally biased region" description="Basic and acidic residues" evidence="1">
    <location>
        <begin position="119"/>
        <end position="128"/>
    </location>
</feature>
<name>A0A6J4L9P9_9ACTN</name>
<evidence type="ECO:0000313" key="2">
    <source>
        <dbReference type="EMBL" id="CAA9327642.1"/>
    </source>
</evidence>
<accession>A0A6J4L9P9</accession>
<feature type="compositionally biased region" description="Basic and acidic residues" evidence="1">
    <location>
        <begin position="1"/>
        <end position="16"/>
    </location>
</feature>
<proteinExistence type="predicted"/>
<feature type="compositionally biased region" description="Basic and acidic residues" evidence="1">
    <location>
        <begin position="40"/>
        <end position="50"/>
    </location>
</feature>
<feature type="region of interest" description="Disordered" evidence="1">
    <location>
        <begin position="1"/>
        <end position="128"/>
    </location>
</feature>
<reference evidence="2" key="1">
    <citation type="submission" date="2020-02" db="EMBL/GenBank/DDBJ databases">
        <authorList>
            <person name="Meier V. D."/>
        </authorList>
    </citation>
    <scope>NUCLEOTIDE SEQUENCE</scope>
    <source>
        <strain evidence="2">AVDCRST_MAG16</strain>
    </source>
</reference>
<evidence type="ECO:0000256" key="1">
    <source>
        <dbReference type="SAM" id="MobiDB-lite"/>
    </source>
</evidence>
<organism evidence="2">
    <name type="scientific">uncultured Frankineae bacterium</name>
    <dbReference type="NCBI Taxonomy" id="437475"/>
    <lineage>
        <taxon>Bacteria</taxon>
        <taxon>Bacillati</taxon>
        <taxon>Actinomycetota</taxon>
        <taxon>Actinomycetes</taxon>
        <taxon>Frankiales</taxon>
        <taxon>environmental samples</taxon>
    </lineage>
</organism>